<evidence type="ECO:0000259" key="2">
    <source>
        <dbReference type="PROSITE" id="PS01124"/>
    </source>
</evidence>
<evidence type="ECO:0000313" key="4">
    <source>
        <dbReference type="Proteomes" id="UP000051264"/>
    </source>
</evidence>
<dbReference type="InterPro" id="IPR013096">
    <property type="entry name" value="Cupin_2"/>
</dbReference>
<feature type="domain" description="HTH araC/xylS-type" evidence="2">
    <location>
        <begin position="156"/>
        <end position="254"/>
    </location>
</feature>
<comment type="caution">
    <text evidence="3">The sequence shown here is derived from an EMBL/GenBank/DDBJ whole genome shotgun (WGS) entry which is preliminary data.</text>
</comment>
<dbReference type="InterPro" id="IPR014710">
    <property type="entry name" value="RmlC-like_jellyroll"/>
</dbReference>
<dbReference type="Gene3D" id="1.10.10.60">
    <property type="entry name" value="Homeodomain-like"/>
    <property type="match status" value="1"/>
</dbReference>
<accession>A0A0R1RPI3</accession>
<dbReference type="GO" id="GO:0003700">
    <property type="term" value="F:DNA-binding transcription factor activity"/>
    <property type="evidence" value="ECO:0007669"/>
    <property type="project" value="InterPro"/>
</dbReference>
<dbReference type="EMBL" id="AZEX01000054">
    <property type="protein sequence ID" value="KRL59168.1"/>
    <property type="molecule type" value="Genomic_DNA"/>
</dbReference>
<dbReference type="Pfam" id="PF07883">
    <property type="entry name" value="Cupin_2"/>
    <property type="match status" value="1"/>
</dbReference>
<reference evidence="3 4" key="1">
    <citation type="journal article" date="2015" name="Genome Announc.">
        <title>Expanding the biotechnology potential of lactobacilli through comparative genomics of 213 strains and associated genera.</title>
        <authorList>
            <person name="Sun Z."/>
            <person name="Harris H.M."/>
            <person name="McCann A."/>
            <person name="Guo C."/>
            <person name="Argimon S."/>
            <person name="Zhang W."/>
            <person name="Yang X."/>
            <person name="Jeffery I.B."/>
            <person name="Cooney J.C."/>
            <person name="Kagawa T.F."/>
            <person name="Liu W."/>
            <person name="Song Y."/>
            <person name="Salvetti E."/>
            <person name="Wrobel A."/>
            <person name="Rasinkangas P."/>
            <person name="Parkhill J."/>
            <person name="Rea M.C."/>
            <person name="O'Sullivan O."/>
            <person name="Ritari J."/>
            <person name="Douillard F.P."/>
            <person name="Paul Ross R."/>
            <person name="Yang R."/>
            <person name="Briner A.E."/>
            <person name="Felis G.E."/>
            <person name="de Vos W.M."/>
            <person name="Barrangou R."/>
            <person name="Klaenhammer T.R."/>
            <person name="Caufield P.W."/>
            <person name="Cui Y."/>
            <person name="Zhang H."/>
            <person name="O'Toole P.W."/>
        </authorList>
    </citation>
    <scope>NUCLEOTIDE SEQUENCE [LARGE SCALE GENOMIC DNA]</scope>
    <source>
        <strain evidence="3 4">DSM 14340</strain>
    </source>
</reference>
<dbReference type="SMART" id="SM00342">
    <property type="entry name" value="HTH_ARAC"/>
    <property type="match status" value="1"/>
</dbReference>
<gene>
    <name evidence="3" type="ORF">FC69_GL001794</name>
</gene>
<evidence type="ECO:0000256" key="1">
    <source>
        <dbReference type="ARBA" id="ARBA00023125"/>
    </source>
</evidence>
<dbReference type="InterPro" id="IPR011051">
    <property type="entry name" value="RmlC_Cupin_sf"/>
</dbReference>
<protein>
    <submittedName>
        <fullName evidence="3">AraC family transcriptional regulator</fullName>
    </submittedName>
</protein>
<dbReference type="eggNOG" id="COG1917">
    <property type="taxonomic scope" value="Bacteria"/>
</dbReference>
<dbReference type="SUPFAM" id="SSF51182">
    <property type="entry name" value="RmlC-like cupins"/>
    <property type="match status" value="1"/>
</dbReference>
<dbReference type="Pfam" id="PF12833">
    <property type="entry name" value="HTH_18"/>
    <property type="match status" value="1"/>
</dbReference>
<dbReference type="InterPro" id="IPR018060">
    <property type="entry name" value="HTH_AraC"/>
</dbReference>
<evidence type="ECO:0000313" key="3">
    <source>
        <dbReference type="EMBL" id="KRL59168.1"/>
    </source>
</evidence>
<dbReference type="eggNOG" id="COG2207">
    <property type="taxonomic scope" value="Bacteria"/>
</dbReference>
<dbReference type="PATRIC" id="fig|1423747.3.peg.1823"/>
<dbReference type="PROSITE" id="PS01124">
    <property type="entry name" value="HTH_ARAC_FAMILY_2"/>
    <property type="match status" value="1"/>
</dbReference>
<proteinExistence type="predicted"/>
<dbReference type="Proteomes" id="UP000051264">
    <property type="component" value="Unassembled WGS sequence"/>
</dbReference>
<dbReference type="AlphaFoldDB" id="A0A0R1RPI3"/>
<organism evidence="3 4">
    <name type="scientific">Latilactobacillus fuchuensis DSM 14340 = JCM 11249</name>
    <dbReference type="NCBI Taxonomy" id="1423747"/>
    <lineage>
        <taxon>Bacteria</taxon>
        <taxon>Bacillati</taxon>
        <taxon>Bacillota</taxon>
        <taxon>Bacilli</taxon>
        <taxon>Lactobacillales</taxon>
        <taxon>Lactobacillaceae</taxon>
        <taxon>Latilactobacillus</taxon>
    </lineage>
</organism>
<dbReference type="GO" id="GO:0043565">
    <property type="term" value="F:sequence-specific DNA binding"/>
    <property type="evidence" value="ECO:0007669"/>
    <property type="project" value="InterPro"/>
</dbReference>
<dbReference type="PANTHER" id="PTHR43280">
    <property type="entry name" value="ARAC-FAMILY TRANSCRIPTIONAL REGULATOR"/>
    <property type="match status" value="1"/>
</dbReference>
<name>A0A0R1RPI3_9LACO</name>
<dbReference type="Gene3D" id="2.60.120.10">
    <property type="entry name" value="Jelly Rolls"/>
    <property type="match status" value="1"/>
</dbReference>
<dbReference type="STRING" id="1423747.FC69_GL001794"/>
<dbReference type="PANTHER" id="PTHR43280:SF27">
    <property type="entry name" value="TRANSCRIPTIONAL REGULATOR MTLR"/>
    <property type="match status" value="1"/>
</dbReference>
<keyword evidence="1" id="KW-0238">DNA-binding</keyword>
<dbReference type="CDD" id="cd02208">
    <property type="entry name" value="cupin_RmlC-like"/>
    <property type="match status" value="1"/>
</dbReference>
<sequence>MGVRFYESVVETNGYVPFHWHSSIELIYVMSGQFIFKFDGEAHVVQAQQFIVIASGVVHDVTSTANKALVLQIPLDFMAQYCDDPANLNMILKAPTDESYQKVVGLLNELNQINMRQKAGYLFDFGIILLMILKTVVLKFGTAESTKIRQDTSGLKDIITEINRHYTEPLRVSQLARKFGYNPSYLSRLFKQQIGITIVEYLYELRLSELYQDLIKTTLPIKGLMQKHGLTNERTAREMFKKMYGDLPKQVRLKYHR</sequence>